<dbReference type="RefSeq" id="WP_010042445.1">
    <property type="nucleotide sequence ID" value="NZ_CP025958.1"/>
</dbReference>
<dbReference type="PANTHER" id="PTHR30093:SF2">
    <property type="entry name" value="TYPE II SECRETION SYSTEM PROTEIN H"/>
    <property type="match status" value="1"/>
</dbReference>
<sequence length="339" mass="36164">MVRNSRSKGFTLIELLVVIAIIAVLIGLLLPAVQKVREAAARSQSQNNLKQIALATRSFEANHETTPPIFGQLRGSGTSGSVFYHLLPHFEQSAVYNLGPDAARAQPLKVLRHPADRTMTGDGVFDLPTAAPSWAASTGTANPYPAWANSANTTWGLSSYSANWQVFGDQGARLTKIQDGLSNTIIFNEKYAVATRPSGNPMFGATLWGYGVDPRTIPNDFTPALAVGQYPGDAQWANGLAATSLYVNGYWPRTGFVNKGGPVTTAWTGTAPWMCRCMLRPEFAPPPNNAHCLKSQSISSSGIHVAFADGSVRFISSGVSDPNWSAGETPADGEVIAPD</sequence>
<name>A0A2Z3H309_9BACT</name>
<dbReference type="Pfam" id="PF07596">
    <property type="entry name" value="SBP_bac_10"/>
    <property type="match status" value="1"/>
</dbReference>
<feature type="transmembrane region" description="Helical" evidence="1">
    <location>
        <begin position="12"/>
        <end position="33"/>
    </location>
</feature>
<dbReference type="EMBL" id="CP025958">
    <property type="protein sequence ID" value="AWM37505.1"/>
    <property type="molecule type" value="Genomic_DNA"/>
</dbReference>
<dbReference type="Gene3D" id="3.30.700.10">
    <property type="entry name" value="Glycoprotein, Type 4 Pilin"/>
    <property type="match status" value="1"/>
</dbReference>
<organism evidence="3 4">
    <name type="scientific">Gemmata obscuriglobus</name>
    <dbReference type="NCBI Taxonomy" id="114"/>
    <lineage>
        <taxon>Bacteria</taxon>
        <taxon>Pseudomonadati</taxon>
        <taxon>Planctomycetota</taxon>
        <taxon>Planctomycetia</taxon>
        <taxon>Gemmatales</taxon>
        <taxon>Gemmataceae</taxon>
        <taxon>Gemmata</taxon>
    </lineage>
</organism>
<gene>
    <name evidence="3" type="ORF">C1280_11075</name>
</gene>
<dbReference type="InterPro" id="IPR027558">
    <property type="entry name" value="Pre_pil_HX9DG_C"/>
</dbReference>
<dbReference type="InterPro" id="IPR011453">
    <property type="entry name" value="DUF1559"/>
</dbReference>
<feature type="domain" description="DUF1559" evidence="2">
    <location>
        <begin position="34"/>
        <end position="317"/>
    </location>
</feature>
<dbReference type="Proteomes" id="UP000245802">
    <property type="component" value="Chromosome"/>
</dbReference>
<keyword evidence="1" id="KW-0812">Transmembrane</keyword>
<evidence type="ECO:0000259" key="2">
    <source>
        <dbReference type="Pfam" id="PF07596"/>
    </source>
</evidence>
<keyword evidence="1" id="KW-1133">Transmembrane helix</keyword>
<evidence type="ECO:0000256" key="1">
    <source>
        <dbReference type="SAM" id="Phobius"/>
    </source>
</evidence>
<dbReference type="NCBIfam" id="TIGR02532">
    <property type="entry name" value="IV_pilin_GFxxxE"/>
    <property type="match status" value="1"/>
</dbReference>
<keyword evidence="4" id="KW-1185">Reference proteome</keyword>
<dbReference type="SUPFAM" id="SSF54523">
    <property type="entry name" value="Pili subunits"/>
    <property type="match status" value="1"/>
</dbReference>
<dbReference type="AlphaFoldDB" id="A0A2Z3H309"/>
<evidence type="ECO:0000313" key="3">
    <source>
        <dbReference type="EMBL" id="AWM37505.1"/>
    </source>
</evidence>
<protein>
    <submittedName>
        <fullName evidence="3">Prepilin-type cleavage/methylation domain-containing protein</fullName>
    </submittedName>
</protein>
<dbReference type="PROSITE" id="PS00409">
    <property type="entry name" value="PROKAR_NTER_METHYL"/>
    <property type="match status" value="1"/>
</dbReference>
<dbReference type="NCBIfam" id="TIGR04294">
    <property type="entry name" value="pre_pil_HX9DG"/>
    <property type="match status" value="1"/>
</dbReference>
<dbReference type="KEGG" id="gog:C1280_11075"/>
<reference evidence="3 4" key="1">
    <citation type="submission" date="2018-01" db="EMBL/GenBank/DDBJ databases">
        <title>G. obscuriglobus.</title>
        <authorList>
            <person name="Franke J."/>
            <person name="Blomberg W."/>
            <person name="Selmecki A."/>
        </authorList>
    </citation>
    <scope>NUCLEOTIDE SEQUENCE [LARGE SCALE GENOMIC DNA]</scope>
    <source>
        <strain evidence="3 4">DSM 5831</strain>
    </source>
</reference>
<evidence type="ECO:0000313" key="4">
    <source>
        <dbReference type="Proteomes" id="UP000245802"/>
    </source>
</evidence>
<accession>A0A2Z3H309</accession>
<dbReference type="InterPro" id="IPR012902">
    <property type="entry name" value="N_methyl_site"/>
</dbReference>
<dbReference type="InterPro" id="IPR045584">
    <property type="entry name" value="Pilin-like"/>
</dbReference>
<dbReference type="PANTHER" id="PTHR30093">
    <property type="entry name" value="GENERAL SECRETION PATHWAY PROTEIN G"/>
    <property type="match status" value="1"/>
</dbReference>
<dbReference type="Pfam" id="PF07963">
    <property type="entry name" value="N_methyl"/>
    <property type="match status" value="1"/>
</dbReference>
<dbReference type="OrthoDB" id="255848at2"/>
<keyword evidence="1" id="KW-0472">Membrane</keyword>
<proteinExistence type="predicted"/>